<protein>
    <submittedName>
        <fullName evidence="1">Uncharacterized protein</fullName>
    </submittedName>
</protein>
<gene>
    <name evidence="1" type="ORF">GALL_503870</name>
</gene>
<name>A0A1J5PRW4_9ZZZZ</name>
<reference evidence="1" key="1">
    <citation type="submission" date="2016-10" db="EMBL/GenBank/DDBJ databases">
        <title>Sequence of Gallionella enrichment culture.</title>
        <authorList>
            <person name="Poehlein A."/>
            <person name="Muehling M."/>
            <person name="Daniel R."/>
        </authorList>
    </citation>
    <scope>NUCLEOTIDE SEQUENCE</scope>
</reference>
<sequence length="185" mass="18972">MADAFHQAAVTQEHVGMVVDDFVAGKIELARQHLLGEGHAHGIGQPLAQRAGGGFHAGGVADFGVPRGLAVQLAEALEFLNGEVVAGEVQQGVDQHRTVTVGQHEAVAVGPMRIGRVVVHVVAPQHLGDVGHAHRRAGVTGLGGFDPVDGKKTDGVGQAAALLGVERAALGRSGRCVHVFTPRGA</sequence>
<accession>A0A1J5PRW4</accession>
<comment type="caution">
    <text evidence="1">The sequence shown here is derived from an EMBL/GenBank/DDBJ whole genome shotgun (WGS) entry which is preliminary data.</text>
</comment>
<dbReference type="AlphaFoldDB" id="A0A1J5PRW4"/>
<dbReference type="EMBL" id="MLJW01005549">
    <property type="protein sequence ID" value="OIQ68027.1"/>
    <property type="molecule type" value="Genomic_DNA"/>
</dbReference>
<organism evidence="1">
    <name type="scientific">mine drainage metagenome</name>
    <dbReference type="NCBI Taxonomy" id="410659"/>
    <lineage>
        <taxon>unclassified sequences</taxon>
        <taxon>metagenomes</taxon>
        <taxon>ecological metagenomes</taxon>
    </lineage>
</organism>
<proteinExistence type="predicted"/>
<evidence type="ECO:0000313" key="1">
    <source>
        <dbReference type="EMBL" id="OIQ68027.1"/>
    </source>
</evidence>